<dbReference type="InterPro" id="IPR036866">
    <property type="entry name" value="RibonucZ/Hydroxyglut_hydro"/>
</dbReference>
<evidence type="ECO:0000313" key="2">
    <source>
        <dbReference type="EMBL" id="MFD2457486.1"/>
    </source>
</evidence>
<dbReference type="EMBL" id="JBHUKU010000002">
    <property type="protein sequence ID" value="MFD2457486.1"/>
    <property type="molecule type" value="Genomic_DNA"/>
</dbReference>
<organism evidence="2 3">
    <name type="scientific">Amycolatopsis samaneae</name>
    <dbReference type="NCBI Taxonomy" id="664691"/>
    <lineage>
        <taxon>Bacteria</taxon>
        <taxon>Bacillati</taxon>
        <taxon>Actinomycetota</taxon>
        <taxon>Actinomycetes</taxon>
        <taxon>Pseudonocardiales</taxon>
        <taxon>Pseudonocardiaceae</taxon>
        <taxon>Amycolatopsis</taxon>
    </lineage>
</organism>
<protein>
    <submittedName>
        <fullName evidence="2">MBL fold metallo-hydrolase</fullName>
    </submittedName>
</protein>
<dbReference type="SMART" id="SM00849">
    <property type="entry name" value="Lactamase_B"/>
    <property type="match status" value="1"/>
</dbReference>
<name>A0ABW5G7K9_9PSEU</name>
<dbReference type="Pfam" id="PF00753">
    <property type="entry name" value="Lactamase_B"/>
    <property type="match status" value="1"/>
</dbReference>
<keyword evidence="3" id="KW-1185">Reference proteome</keyword>
<dbReference type="InterPro" id="IPR050855">
    <property type="entry name" value="NDM-1-like"/>
</dbReference>
<dbReference type="InterPro" id="IPR001279">
    <property type="entry name" value="Metallo-B-lactamas"/>
</dbReference>
<proteinExistence type="predicted"/>
<dbReference type="SUPFAM" id="SSF56281">
    <property type="entry name" value="Metallo-hydrolase/oxidoreductase"/>
    <property type="match status" value="1"/>
</dbReference>
<dbReference type="Gene3D" id="3.60.15.10">
    <property type="entry name" value="Ribonuclease Z/Hydroxyacylglutathione hydrolase-like"/>
    <property type="match status" value="1"/>
</dbReference>
<dbReference type="RefSeq" id="WP_345388838.1">
    <property type="nucleotide sequence ID" value="NZ_BAABHG010000003.1"/>
</dbReference>
<evidence type="ECO:0000313" key="3">
    <source>
        <dbReference type="Proteomes" id="UP001597419"/>
    </source>
</evidence>
<evidence type="ECO:0000259" key="1">
    <source>
        <dbReference type="SMART" id="SM00849"/>
    </source>
</evidence>
<feature type="domain" description="Metallo-beta-lactamase" evidence="1">
    <location>
        <begin position="17"/>
        <end position="207"/>
    </location>
</feature>
<comment type="caution">
    <text evidence="2">The sequence shown here is derived from an EMBL/GenBank/DDBJ whole genome shotgun (WGS) entry which is preliminary data.</text>
</comment>
<sequence>MKITSLTPRLHLLEFEIGQAYLWADDDGLTLVDTGIVGSGDAIRDAITELGSGALTRVVITHFHGDHAGSAAEIASWSDAPVIAHRLDAPVIRGEAAPPLPNLLDWERPLFEQAKQHLTGPPARVDQEAEDGDVLDFGGGARILWIPGHTEGSIAVHLPEHRVLFTGDTVATWPDPVLGPFNVDRERAIASVGTLADVDAEIACFGHGAPLLSGAQSRLRALHTQLTS</sequence>
<dbReference type="PANTHER" id="PTHR42951">
    <property type="entry name" value="METALLO-BETA-LACTAMASE DOMAIN-CONTAINING"/>
    <property type="match status" value="1"/>
</dbReference>
<dbReference type="Proteomes" id="UP001597419">
    <property type="component" value="Unassembled WGS sequence"/>
</dbReference>
<reference evidence="3" key="1">
    <citation type="journal article" date="2019" name="Int. J. Syst. Evol. Microbiol.">
        <title>The Global Catalogue of Microorganisms (GCM) 10K type strain sequencing project: providing services to taxonomists for standard genome sequencing and annotation.</title>
        <authorList>
            <consortium name="The Broad Institute Genomics Platform"/>
            <consortium name="The Broad Institute Genome Sequencing Center for Infectious Disease"/>
            <person name="Wu L."/>
            <person name="Ma J."/>
        </authorList>
    </citation>
    <scope>NUCLEOTIDE SEQUENCE [LARGE SCALE GENOMIC DNA]</scope>
    <source>
        <strain evidence="3">CGMCC 4.7643</strain>
    </source>
</reference>
<accession>A0ABW5G7K9</accession>
<dbReference type="CDD" id="cd07721">
    <property type="entry name" value="yflN-like_MBL-fold"/>
    <property type="match status" value="1"/>
</dbReference>
<gene>
    <name evidence="2" type="ORF">ACFSYJ_02700</name>
</gene>